<dbReference type="RefSeq" id="WP_377566564.1">
    <property type="nucleotide sequence ID" value="NZ_JBHTJZ010000033.1"/>
</dbReference>
<feature type="DNA-binding region" description="OmpR/PhoB-type" evidence="7">
    <location>
        <begin position="127"/>
        <end position="225"/>
    </location>
</feature>
<feature type="domain" description="OmpR/PhoB-type" evidence="9">
    <location>
        <begin position="127"/>
        <end position="225"/>
    </location>
</feature>
<keyword evidence="5" id="KW-0804">Transcription</keyword>
<sequence>MKRVLLIEDEKNMSRFIELELRREGFAVTTAEDGEAGLLLALHEGWDVVLLDVMLPRVGGFEVCRRIRDAKRVPIIMITARDRLSDRVEGLDSGADDYIAKPFAIDELLARMRAVLRREGDNRKGDTSALYYGELMLHADTRTIMRGSESIELTKREFALLEAFMKNPGRVLSREVLLDTVWGFDAVVDKNVVDVYVRYLRGKIDRGGEDSYIQSVRGVGYVMRR</sequence>
<dbReference type="CDD" id="cd17574">
    <property type="entry name" value="REC_OmpR"/>
    <property type="match status" value="1"/>
</dbReference>
<dbReference type="InterPro" id="IPR039420">
    <property type="entry name" value="WalR-like"/>
</dbReference>
<keyword evidence="3" id="KW-0805">Transcription regulation</keyword>
<dbReference type="SMART" id="SM00448">
    <property type="entry name" value="REC"/>
    <property type="match status" value="1"/>
</dbReference>
<evidence type="ECO:0000259" key="8">
    <source>
        <dbReference type="PROSITE" id="PS50110"/>
    </source>
</evidence>
<proteinExistence type="predicted"/>
<dbReference type="PANTHER" id="PTHR48111">
    <property type="entry name" value="REGULATOR OF RPOS"/>
    <property type="match status" value="1"/>
</dbReference>
<comment type="caution">
    <text evidence="10">The sequence shown here is derived from an EMBL/GenBank/DDBJ whole genome shotgun (WGS) entry which is preliminary data.</text>
</comment>
<accession>A0ABW3HUJ2</accession>
<keyword evidence="4 7" id="KW-0238">DNA-binding</keyword>
<evidence type="ECO:0000259" key="9">
    <source>
        <dbReference type="PROSITE" id="PS51755"/>
    </source>
</evidence>
<dbReference type="Pfam" id="PF00072">
    <property type="entry name" value="Response_reg"/>
    <property type="match status" value="1"/>
</dbReference>
<feature type="domain" description="Response regulatory" evidence="8">
    <location>
        <begin position="3"/>
        <end position="116"/>
    </location>
</feature>
<dbReference type="PROSITE" id="PS51755">
    <property type="entry name" value="OMPR_PHOB"/>
    <property type="match status" value="1"/>
</dbReference>
<keyword evidence="11" id="KW-1185">Reference proteome</keyword>
<dbReference type="Gene3D" id="3.40.50.2300">
    <property type="match status" value="1"/>
</dbReference>
<evidence type="ECO:0000256" key="3">
    <source>
        <dbReference type="ARBA" id="ARBA00023015"/>
    </source>
</evidence>
<evidence type="ECO:0000313" key="11">
    <source>
        <dbReference type="Proteomes" id="UP001596989"/>
    </source>
</evidence>
<protein>
    <submittedName>
        <fullName evidence="10">Response regulator transcription factor</fullName>
    </submittedName>
</protein>
<dbReference type="InterPro" id="IPR036388">
    <property type="entry name" value="WH-like_DNA-bd_sf"/>
</dbReference>
<keyword evidence="2" id="KW-0902">Two-component regulatory system</keyword>
<dbReference type="InterPro" id="IPR001867">
    <property type="entry name" value="OmpR/PhoB-type_DNA-bd"/>
</dbReference>
<dbReference type="CDD" id="cd00383">
    <property type="entry name" value="trans_reg_C"/>
    <property type="match status" value="1"/>
</dbReference>
<reference evidence="11" key="1">
    <citation type="journal article" date="2019" name="Int. J. Syst. Evol. Microbiol.">
        <title>The Global Catalogue of Microorganisms (GCM) 10K type strain sequencing project: providing services to taxonomists for standard genome sequencing and annotation.</title>
        <authorList>
            <consortium name="The Broad Institute Genomics Platform"/>
            <consortium name="The Broad Institute Genome Sequencing Center for Infectious Disease"/>
            <person name="Wu L."/>
            <person name="Ma J."/>
        </authorList>
    </citation>
    <scope>NUCLEOTIDE SEQUENCE [LARGE SCALE GENOMIC DNA]</scope>
    <source>
        <strain evidence="11">CCUG 59129</strain>
    </source>
</reference>
<feature type="modified residue" description="4-aspartylphosphate" evidence="6">
    <location>
        <position position="52"/>
    </location>
</feature>
<dbReference type="Pfam" id="PF00486">
    <property type="entry name" value="Trans_reg_C"/>
    <property type="match status" value="1"/>
</dbReference>
<dbReference type="SMART" id="SM00862">
    <property type="entry name" value="Trans_reg_C"/>
    <property type="match status" value="1"/>
</dbReference>
<evidence type="ECO:0000256" key="7">
    <source>
        <dbReference type="PROSITE-ProRule" id="PRU01091"/>
    </source>
</evidence>
<dbReference type="EMBL" id="JBHTJZ010000033">
    <property type="protein sequence ID" value="MFD0961217.1"/>
    <property type="molecule type" value="Genomic_DNA"/>
</dbReference>
<dbReference type="InterPro" id="IPR011006">
    <property type="entry name" value="CheY-like_superfamily"/>
</dbReference>
<dbReference type="InterPro" id="IPR001789">
    <property type="entry name" value="Sig_transdc_resp-reg_receiver"/>
</dbReference>
<evidence type="ECO:0000313" key="10">
    <source>
        <dbReference type="EMBL" id="MFD0961217.1"/>
    </source>
</evidence>
<organism evidence="10 11">
    <name type="scientific">Paenibacillus chungangensis</name>
    <dbReference type="NCBI Taxonomy" id="696535"/>
    <lineage>
        <taxon>Bacteria</taxon>
        <taxon>Bacillati</taxon>
        <taxon>Bacillota</taxon>
        <taxon>Bacilli</taxon>
        <taxon>Bacillales</taxon>
        <taxon>Paenibacillaceae</taxon>
        <taxon>Paenibacillus</taxon>
    </lineage>
</organism>
<dbReference type="PROSITE" id="PS50110">
    <property type="entry name" value="RESPONSE_REGULATORY"/>
    <property type="match status" value="1"/>
</dbReference>
<name>A0ABW3HUJ2_9BACL</name>
<dbReference type="Gene3D" id="6.10.250.690">
    <property type="match status" value="1"/>
</dbReference>
<dbReference type="Gene3D" id="1.10.10.10">
    <property type="entry name" value="Winged helix-like DNA-binding domain superfamily/Winged helix DNA-binding domain"/>
    <property type="match status" value="1"/>
</dbReference>
<evidence type="ECO:0000256" key="2">
    <source>
        <dbReference type="ARBA" id="ARBA00023012"/>
    </source>
</evidence>
<evidence type="ECO:0000256" key="5">
    <source>
        <dbReference type="ARBA" id="ARBA00023163"/>
    </source>
</evidence>
<evidence type="ECO:0000256" key="1">
    <source>
        <dbReference type="ARBA" id="ARBA00022553"/>
    </source>
</evidence>
<gene>
    <name evidence="10" type="ORF">ACFQ2I_17850</name>
</gene>
<dbReference type="Proteomes" id="UP001596989">
    <property type="component" value="Unassembled WGS sequence"/>
</dbReference>
<dbReference type="PANTHER" id="PTHR48111:SF22">
    <property type="entry name" value="REGULATOR OF RPOS"/>
    <property type="match status" value="1"/>
</dbReference>
<evidence type="ECO:0000256" key="6">
    <source>
        <dbReference type="PROSITE-ProRule" id="PRU00169"/>
    </source>
</evidence>
<evidence type="ECO:0000256" key="4">
    <source>
        <dbReference type="ARBA" id="ARBA00023125"/>
    </source>
</evidence>
<dbReference type="SUPFAM" id="SSF52172">
    <property type="entry name" value="CheY-like"/>
    <property type="match status" value="1"/>
</dbReference>
<keyword evidence="1 6" id="KW-0597">Phosphoprotein</keyword>